<keyword evidence="6" id="KW-1185">Reference proteome</keyword>
<feature type="disulfide bond" evidence="2">
    <location>
        <begin position="124"/>
        <end position="138"/>
    </location>
</feature>
<dbReference type="AlphaFoldDB" id="A0AAD9YF01"/>
<keyword evidence="2" id="KW-1015">Disulfide bond</keyword>
<dbReference type="InterPro" id="IPR036861">
    <property type="entry name" value="Endochitinase-like_sf"/>
</dbReference>
<proteinExistence type="predicted"/>
<protein>
    <submittedName>
        <fullName evidence="5">LysM domain-containing protein</fullName>
    </submittedName>
</protein>
<feature type="domain" description="Chitin-binding type-1" evidence="4">
    <location>
        <begin position="105"/>
        <end position="150"/>
    </location>
</feature>
<dbReference type="Gene3D" id="3.30.60.10">
    <property type="entry name" value="Endochitinase-like"/>
    <property type="match status" value="1"/>
</dbReference>
<accession>A0AAD9YF01</accession>
<keyword evidence="1 2" id="KW-0147">Chitin-binding</keyword>
<feature type="chain" id="PRO_5042154493" evidence="3">
    <location>
        <begin position="16"/>
        <end position="300"/>
    </location>
</feature>
<dbReference type="PROSITE" id="PS50941">
    <property type="entry name" value="CHIT_BIND_I_2"/>
    <property type="match status" value="1"/>
</dbReference>
<dbReference type="GO" id="GO:0008061">
    <property type="term" value="F:chitin binding"/>
    <property type="evidence" value="ECO:0007669"/>
    <property type="project" value="UniProtKB-UniRule"/>
</dbReference>
<sequence>MKFSHLLSLLSFAVAGPLAPVPGNTLFRGSSPLVLRDVAANTSIDCRIWVESSPWATCRSFIDLYKISLSDFVKMNPVVGSDCYDFRPRTQYCLRMVSRFPVSIDGTCGREMNVTCVGSKFGDCCGASGKCGKTDEFCAIGNCQGGNCPGLGYTTDGCCGKEHGGLMCGDVAAPTRNAEKTTVKLETARGLLQPQSLPVQRGRCPYFAILRPSPDGTCGYRNKYTCLGTKYYFGYCCGPAGYCGISESECSDPATIWALRRNHLRDCRTELALFPNVHVQGCINRTVNHDENQDALLLYR</sequence>
<evidence type="ECO:0000313" key="5">
    <source>
        <dbReference type="EMBL" id="KAK2759210.1"/>
    </source>
</evidence>
<name>A0AAD9YF01_COLKA</name>
<evidence type="ECO:0000256" key="1">
    <source>
        <dbReference type="ARBA" id="ARBA00022669"/>
    </source>
</evidence>
<evidence type="ECO:0000256" key="3">
    <source>
        <dbReference type="SAM" id="SignalP"/>
    </source>
</evidence>
<gene>
    <name evidence="5" type="ORF">CKAH01_16717</name>
</gene>
<dbReference type="EMBL" id="VYYT01000183">
    <property type="protein sequence ID" value="KAK2759210.1"/>
    <property type="molecule type" value="Genomic_DNA"/>
</dbReference>
<organism evidence="5 6">
    <name type="scientific">Colletotrichum kahawae</name>
    <name type="common">Coffee berry disease fungus</name>
    <dbReference type="NCBI Taxonomy" id="34407"/>
    <lineage>
        <taxon>Eukaryota</taxon>
        <taxon>Fungi</taxon>
        <taxon>Dikarya</taxon>
        <taxon>Ascomycota</taxon>
        <taxon>Pezizomycotina</taxon>
        <taxon>Sordariomycetes</taxon>
        <taxon>Hypocreomycetidae</taxon>
        <taxon>Glomerellales</taxon>
        <taxon>Glomerellaceae</taxon>
        <taxon>Colletotrichum</taxon>
        <taxon>Colletotrichum gloeosporioides species complex</taxon>
    </lineage>
</organism>
<feature type="signal peptide" evidence="3">
    <location>
        <begin position="1"/>
        <end position="15"/>
    </location>
</feature>
<evidence type="ECO:0000313" key="6">
    <source>
        <dbReference type="Proteomes" id="UP001281614"/>
    </source>
</evidence>
<dbReference type="Gene3D" id="3.10.350.10">
    <property type="entry name" value="LysM domain"/>
    <property type="match status" value="1"/>
</dbReference>
<reference evidence="5" key="1">
    <citation type="submission" date="2023-02" db="EMBL/GenBank/DDBJ databases">
        <title>Colletotrichum kahawae CIFC_Que2 genome sequencing and assembly.</title>
        <authorList>
            <person name="Baroncelli R."/>
        </authorList>
    </citation>
    <scope>NUCLEOTIDE SEQUENCE</scope>
    <source>
        <strain evidence="5">CIFC_Que2</strain>
    </source>
</reference>
<comment type="caution">
    <text evidence="2">Lacks conserved residue(s) required for the propagation of feature annotation.</text>
</comment>
<evidence type="ECO:0000256" key="2">
    <source>
        <dbReference type="PROSITE-ProRule" id="PRU00261"/>
    </source>
</evidence>
<dbReference type="Proteomes" id="UP001281614">
    <property type="component" value="Unassembled WGS sequence"/>
</dbReference>
<comment type="caution">
    <text evidence="5">The sequence shown here is derived from an EMBL/GenBank/DDBJ whole genome shotgun (WGS) entry which is preliminary data.</text>
</comment>
<dbReference type="InterPro" id="IPR001002">
    <property type="entry name" value="Chitin-bd_1"/>
</dbReference>
<dbReference type="InterPro" id="IPR036779">
    <property type="entry name" value="LysM_dom_sf"/>
</dbReference>
<evidence type="ECO:0000259" key="4">
    <source>
        <dbReference type="PROSITE" id="PS50941"/>
    </source>
</evidence>
<keyword evidence="3" id="KW-0732">Signal</keyword>